<protein>
    <recommendedName>
        <fullName evidence="4">Lipocalin-like domain-containing protein</fullName>
    </recommendedName>
</protein>
<dbReference type="Proteomes" id="UP000310477">
    <property type="component" value="Unassembled WGS sequence"/>
</dbReference>
<feature type="chain" id="PRO_5020480480" description="Lipocalin-like domain-containing protein" evidence="1">
    <location>
        <begin position="20"/>
        <end position="140"/>
    </location>
</feature>
<reference evidence="2 3" key="1">
    <citation type="submission" date="2019-04" db="EMBL/GenBank/DDBJ databases">
        <title>Pedobacter sp. AR-2-6 sp. nov., isolated from Arctic soil.</title>
        <authorList>
            <person name="Dahal R.H."/>
            <person name="Kim D.-U."/>
        </authorList>
    </citation>
    <scope>NUCLEOTIDE SEQUENCE [LARGE SCALE GENOMIC DNA]</scope>
    <source>
        <strain evidence="2 3">AR-2-6</strain>
    </source>
</reference>
<dbReference type="OrthoDB" id="769924at2"/>
<evidence type="ECO:0000313" key="3">
    <source>
        <dbReference type="Proteomes" id="UP000310477"/>
    </source>
</evidence>
<evidence type="ECO:0008006" key="4">
    <source>
        <dbReference type="Google" id="ProtNLM"/>
    </source>
</evidence>
<proteinExistence type="predicted"/>
<dbReference type="EMBL" id="SWBO01000007">
    <property type="protein sequence ID" value="TKB99455.1"/>
    <property type="molecule type" value="Genomic_DNA"/>
</dbReference>
<organism evidence="2 3">
    <name type="scientific">Pedobacter cryotolerans</name>
    <dbReference type="NCBI Taxonomy" id="2571270"/>
    <lineage>
        <taxon>Bacteria</taxon>
        <taxon>Pseudomonadati</taxon>
        <taxon>Bacteroidota</taxon>
        <taxon>Sphingobacteriia</taxon>
        <taxon>Sphingobacteriales</taxon>
        <taxon>Sphingobacteriaceae</taxon>
        <taxon>Pedobacter</taxon>
    </lineage>
</organism>
<evidence type="ECO:0000313" key="2">
    <source>
        <dbReference type="EMBL" id="TKB99455.1"/>
    </source>
</evidence>
<keyword evidence="1" id="KW-0732">Signal</keyword>
<comment type="caution">
    <text evidence="2">The sequence shown here is derived from an EMBL/GenBank/DDBJ whole genome shotgun (WGS) entry which is preliminary data.</text>
</comment>
<gene>
    <name evidence="2" type="ORF">FA045_13320</name>
</gene>
<sequence length="140" mass="16283">MKSLFTLLIICIWATSVRAQEVNFKTIEGTWDYKSPKGKTKMSYKFEEDNKFTSVTERKETETLLDGSYTFDKIGDLDRLIISHIPKENGTKTITSYYLIKFSGIDTIKTQHVNGKQLNWLRETPKSTMVFVRKKDEAKK</sequence>
<keyword evidence="3" id="KW-1185">Reference proteome</keyword>
<accession>A0A4U1C312</accession>
<feature type="signal peptide" evidence="1">
    <location>
        <begin position="1"/>
        <end position="19"/>
    </location>
</feature>
<dbReference type="AlphaFoldDB" id="A0A4U1C312"/>
<evidence type="ECO:0000256" key="1">
    <source>
        <dbReference type="SAM" id="SignalP"/>
    </source>
</evidence>
<name>A0A4U1C312_9SPHI</name>
<dbReference type="RefSeq" id="WP_136877573.1">
    <property type="nucleotide sequence ID" value="NZ_SWBO01000007.1"/>
</dbReference>